<reference evidence="2 3" key="1">
    <citation type="submission" date="2019-05" db="EMBL/GenBank/DDBJ databases">
        <title>Hymenobacter edaphi sp. nov., isolated from abandoned arsenic-contaminated farmland soil.</title>
        <authorList>
            <person name="Nie L."/>
        </authorList>
    </citation>
    <scope>NUCLEOTIDE SEQUENCE [LARGE SCALE GENOMIC DNA]</scope>
    <source>
        <strain evidence="2 3">1-3-3-8</strain>
    </source>
</reference>
<feature type="region of interest" description="Disordered" evidence="1">
    <location>
        <begin position="1124"/>
        <end position="1144"/>
    </location>
</feature>
<evidence type="ECO:0000313" key="2">
    <source>
        <dbReference type="EMBL" id="TLM88800.1"/>
    </source>
</evidence>
<feature type="compositionally biased region" description="Basic and acidic residues" evidence="1">
    <location>
        <begin position="1134"/>
        <end position="1144"/>
    </location>
</feature>
<dbReference type="Gene3D" id="3.40.1360.10">
    <property type="match status" value="1"/>
</dbReference>
<gene>
    <name evidence="2" type="ORF">FDY95_23485</name>
</gene>
<accession>A0A5R8WJ71</accession>
<dbReference type="EMBL" id="VAJM01000016">
    <property type="protein sequence ID" value="TLM88800.1"/>
    <property type="molecule type" value="Genomic_DNA"/>
</dbReference>
<feature type="region of interest" description="Disordered" evidence="1">
    <location>
        <begin position="1022"/>
        <end position="1112"/>
    </location>
</feature>
<dbReference type="AlphaFoldDB" id="A0A5R8WJ71"/>
<organism evidence="2 3">
    <name type="scientific">Hymenobacter jeollabukensis</name>
    <dbReference type="NCBI Taxonomy" id="2025313"/>
    <lineage>
        <taxon>Bacteria</taxon>
        <taxon>Pseudomonadati</taxon>
        <taxon>Bacteroidota</taxon>
        <taxon>Cytophagia</taxon>
        <taxon>Cytophagales</taxon>
        <taxon>Hymenobacteraceae</taxon>
        <taxon>Hymenobacter</taxon>
    </lineage>
</organism>
<feature type="region of interest" description="Disordered" evidence="1">
    <location>
        <begin position="510"/>
        <end position="544"/>
    </location>
</feature>
<keyword evidence="3" id="KW-1185">Reference proteome</keyword>
<dbReference type="Pfam" id="PF13155">
    <property type="entry name" value="Toprim_2"/>
    <property type="match status" value="1"/>
</dbReference>
<dbReference type="RefSeq" id="WP_138081720.1">
    <property type="nucleotide sequence ID" value="NZ_VAJM01000016.1"/>
</dbReference>
<evidence type="ECO:0000313" key="3">
    <source>
        <dbReference type="Proteomes" id="UP000305517"/>
    </source>
</evidence>
<protein>
    <recommendedName>
        <fullName evidence="4">Toprim domain-containing protein</fullName>
    </recommendedName>
</protein>
<feature type="region of interest" description="Disordered" evidence="1">
    <location>
        <begin position="1241"/>
        <end position="1267"/>
    </location>
</feature>
<feature type="region of interest" description="Disordered" evidence="1">
    <location>
        <begin position="1187"/>
        <end position="1217"/>
    </location>
</feature>
<comment type="caution">
    <text evidence="2">The sequence shown here is derived from an EMBL/GenBank/DDBJ whole genome shotgun (WGS) entry which is preliminary data.</text>
</comment>
<evidence type="ECO:0008006" key="4">
    <source>
        <dbReference type="Google" id="ProtNLM"/>
    </source>
</evidence>
<proteinExistence type="predicted"/>
<feature type="compositionally biased region" description="Basic and acidic residues" evidence="1">
    <location>
        <begin position="1062"/>
        <end position="1074"/>
    </location>
</feature>
<feature type="region of interest" description="Disordered" evidence="1">
    <location>
        <begin position="882"/>
        <end position="910"/>
    </location>
</feature>
<feature type="compositionally biased region" description="Basic and acidic residues" evidence="1">
    <location>
        <begin position="517"/>
        <end position="530"/>
    </location>
</feature>
<evidence type="ECO:0000256" key="1">
    <source>
        <dbReference type="SAM" id="MobiDB-lite"/>
    </source>
</evidence>
<sequence length="1267" mass="140896">MSTPTTNQQAPPRRENSADELEHFKQDISLVGYATQQLGYTIKEESRRGDWHKLHKDGETLIVTRKQDGHEVYMNPGDDRDNGSIIDLVKARGGSHGQGLNLGQVRQTLRAYLNEDGPARDRAALDALPRPAQPAERLPVPEGMTDAEKRNFLIGEALGLKPELTNRDYLHSRGITDSTIDAPAFTNRVFTAQNGHHQNTAFPLYNETGISSIEEKNTNFKSMLPLPKDGIWVSQPTAGRGTPVERVVVTESAIDAMSKYQLEQSGGKGPNTMYVATSGNVTERQSELIQRLIDRQRPAEVTLANDNDAAGRRFNINYLNDLQPARKEGAVAGLPVYEQAAPPITWHATAAGKYHTGLRIEFNHDKAHEGRTAIANLTERIAQLNGGEQQADQPPLSMSVVRTSSSQSVVRVGAANSDMPALELLAREQHQQREQRLPEAERQPAQFFKIEYAQSKDYTRDLEMVAAGMTPEQRAAQAQRELQEKERIQQLKMQEAQQQQQLAEQQRQEQLKAQQQQERERQEQLERERQQNSPEAIRQRQEEDRKLSQFMVGAAAADAGYSQAVYPPPVRADAPGVDQSLIIDPRSLNRHVELTVPGTSPDQERQLQQLGQQLQQLGMTPGTVTSERGETSLIVAYRIDQPELRQIHDRLATLEQDHKDLNLIQPRAVLAERTDRVEGERVGPATWETSQLAATELYRQREPERRQDARDLRAEEGVDRSIQQYSDPHWHGEGGRTPSAQAWLTGREGEKLGEVPGAAGQERYLLINTSGMDGQTGRPLHASLGDRLHEAGAGVVDVQVRPAAGTELEQGQVRVAYHLGQPSLDAVHHELEQARLRPGVKIIGGEAQRAERVDVLAGQYVRENNTTLPALRAEWQLDQAPSAEKFAQESREAYAPPAQVPNPQSELKTSPYYDPNMNYGHALDTPVRVLQLEVEGKGAEQQQQLAEAGQRLSQAGATVADVVTANDRTYLAVSYRADQPSFTDVSRALDQEAAQGVTLTEPYAARFMRQAAVEDQDRACHRELNPYGPTHIRQGDELVPNPAPEFERARQLRQEQGLPTLEDERAQRQREAEQRYAQNPLTPEVGPGQPTPPGTPERTAVAEVTPDQAERQRLADQAQVRANELDKVAPPAELPKEETEDQKALRDRARELAAGGNQLAIIKVEEKVDRGHEQEPGKAERIHGAIEAAGANASEVKSVTTDDGIRHSEMSVTYRTDQPTIKDISATLDKAERSQGVEVLELPEHKNARQEAAYQADKARDEQQVGR</sequence>
<feature type="region of interest" description="Disordered" evidence="1">
    <location>
        <begin position="700"/>
        <end position="719"/>
    </location>
</feature>
<feature type="compositionally biased region" description="Low complexity" evidence="1">
    <location>
        <begin position="1075"/>
        <end position="1088"/>
    </location>
</feature>
<dbReference type="Proteomes" id="UP000305517">
    <property type="component" value="Unassembled WGS sequence"/>
</dbReference>
<name>A0A5R8WJ71_9BACT</name>
<feature type="compositionally biased region" description="Basic and acidic residues" evidence="1">
    <location>
        <begin position="1257"/>
        <end position="1267"/>
    </location>
</feature>
<dbReference type="OrthoDB" id="1032058at2"/>